<reference evidence="1 2" key="1">
    <citation type="journal article" date="2014" name="FEMS Microbiol. Lett.">
        <title>Genome sequencing analysis reveals virulence-related gene content of Ochrobactrum intermedium strain 229E, a urease-positive strain isolated from the human gastric niche.</title>
        <authorList>
            <person name="Kulkarni G.J."/>
            <person name="Shetty S."/>
            <person name="Dharne M.S."/>
            <person name="Shouche Y.S."/>
        </authorList>
    </citation>
    <scope>NUCLEOTIDE SEQUENCE [LARGE SCALE GENOMIC DNA]</scope>
    <source>
        <strain evidence="1 2">229E</strain>
    </source>
</reference>
<dbReference type="AlphaFoldDB" id="U4V7H8"/>
<organism evidence="1 2">
    <name type="scientific">Brucella intermedia 229E</name>
    <dbReference type="NCBI Taxonomy" id="1337887"/>
    <lineage>
        <taxon>Bacteria</taxon>
        <taxon>Pseudomonadati</taxon>
        <taxon>Pseudomonadota</taxon>
        <taxon>Alphaproteobacteria</taxon>
        <taxon>Hyphomicrobiales</taxon>
        <taxon>Brucellaceae</taxon>
        <taxon>Brucella/Ochrobactrum group</taxon>
        <taxon>Brucella</taxon>
    </lineage>
</organism>
<dbReference type="Proteomes" id="UP000016842">
    <property type="component" value="Unassembled WGS sequence"/>
</dbReference>
<gene>
    <name evidence="1" type="ORF">Q644_25620</name>
</gene>
<dbReference type="EMBL" id="ASXJ01000268">
    <property type="protein sequence ID" value="ERM00639.1"/>
    <property type="molecule type" value="Genomic_DNA"/>
</dbReference>
<proteinExistence type="predicted"/>
<dbReference type="PATRIC" id="fig|1337887.3.peg.4090"/>
<evidence type="ECO:0000313" key="2">
    <source>
        <dbReference type="Proteomes" id="UP000016842"/>
    </source>
</evidence>
<accession>U4V7H8</accession>
<evidence type="ECO:0000313" key="1">
    <source>
        <dbReference type="EMBL" id="ERM00639.1"/>
    </source>
</evidence>
<comment type="caution">
    <text evidence="1">The sequence shown here is derived from an EMBL/GenBank/DDBJ whole genome shotgun (WGS) entry which is preliminary data.</text>
</comment>
<protein>
    <submittedName>
        <fullName evidence="1">Uncharacterized protein</fullName>
    </submittedName>
</protein>
<sequence>MFRFYETGTAGRSAFSALTSSGNSEAGKTMGEIEHKCGHFPNHYTIMIHLAAGRYQPVSNGRRTLAGRIFFQSIPARSAISCEWSRRTRAADMPGQQKLLSSRVFE</sequence>
<name>U4V7H8_9HYPH</name>